<dbReference type="Pfam" id="PF25601">
    <property type="entry name" value="AAA_lid_14"/>
    <property type="match status" value="1"/>
</dbReference>
<protein>
    <recommendedName>
        <fullName evidence="1">Stage 0 sporulation protein A homolog</fullName>
    </recommendedName>
</protein>
<keyword evidence="4" id="KW-0805">Transcription regulation</keyword>
<dbReference type="SUPFAM" id="SSF52540">
    <property type="entry name" value="P-loop containing nucleoside triphosphate hydrolases"/>
    <property type="match status" value="1"/>
</dbReference>
<sequence>MNENHQVLVVDDEPQVGAFFQRLLGRKKLQVVLAYSGEEARHVLREHEFKLALLDLKLPDACGLELLREVKNLQPHCEVIIMTGYGTTRTAVKAIQLGAYDFLEKPFENIDELEKLIEDAISVSLGQVDSADAARWEELADQVGFVVGSTQQMRRLASIAYKIAPKNINVLIHGETGTGKELLARFIHAASSRSGGKFVAVNCGAFPDNLLESELFGHERGAFTGAVNMRRGIFELANGGTLFLDEVGEASLAVQVKLLRVLETGEFMRIGGEKPIRTNVRLIAATNVDLEQAIKEKAFREDLFYRLDVVRLVLPPLRKRREDIPLLVSHFVQKYAKAAEYSGLRVSSECLRLLQNYDWPGNIRELANTIEQAVALCDGPELMPQHLVGKIRLSEAKSLQMRKEAGGQPVASGVAAGDPVSQLQACLADEFPWEQMPTDQLLAANRLAHALIHRLGKAMERRNLASEQRFSLRDIECQSISRALACYGNNFSLAARALGIARSTLYRKVKEYGLS</sequence>
<accession>A5D4N9</accession>
<dbReference type="Pfam" id="PF00158">
    <property type="entry name" value="Sigma54_activat"/>
    <property type="match status" value="1"/>
</dbReference>
<feature type="domain" description="Sigma-54 factor interaction" evidence="9">
    <location>
        <begin position="146"/>
        <end position="375"/>
    </location>
</feature>
<evidence type="ECO:0000256" key="6">
    <source>
        <dbReference type="ARBA" id="ARBA00023163"/>
    </source>
</evidence>
<dbReference type="Pfam" id="PF00072">
    <property type="entry name" value="Response_reg"/>
    <property type="match status" value="1"/>
</dbReference>
<keyword evidence="3" id="KW-0067">ATP-binding</keyword>
<keyword evidence="8" id="KW-0597">Phosphoprotein</keyword>
<dbReference type="Pfam" id="PF02954">
    <property type="entry name" value="HTH_8"/>
    <property type="match status" value="1"/>
</dbReference>
<dbReference type="Proteomes" id="UP000006556">
    <property type="component" value="Chromosome"/>
</dbReference>
<dbReference type="EMBL" id="AP009389">
    <property type="protein sequence ID" value="BAF58786.1"/>
    <property type="molecule type" value="Genomic_DNA"/>
</dbReference>
<dbReference type="Gene3D" id="3.40.50.2300">
    <property type="match status" value="1"/>
</dbReference>
<evidence type="ECO:0000259" key="9">
    <source>
        <dbReference type="PROSITE" id="PS50045"/>
    </source>
</evidence>
<proteinExistence type="predicted"/>
<dbReference type="GO" id="GO:0005524">
    <property type="term" value="F:ATP binding"/>
    <property type="evidence" value="ECO:0007669"/>
    <property type="project" value="UniProtKB-KW"/>
</dbReference>
<dbReference type="PRINTS" id="PR01590">
    <property type="entry name" value="HTHFIS"/>
</dbReference>
<keyword evidence="12" id="KW-1185">Reference proteome</keyword>
<evidence type="ECO:0000256" key="4">
    <source>
        <dbReference type="ARBA" id="ARBA00023015"/>
    </source>
</evidence>
<feature type="domain" description="Response regulatory" evidence="10">
    <location>
        <begin position="6"/>
        <end position="120"/>
    </location>
</feature>
<dbReference type="Gene3D" id="1.10.10.60">
    <property type="entry name" value="Homeodomain-like"/>
    <property type="match status" value="1"/>
</dbReference>
<reference evidence="12" key="1">
    <citation type="journal article" date="2008" name="Genome Res.">
        <title>The genome of Pelotomaculum thermopropionicum reveals niche-associated evolution in anaerobic microbiota.</title>
        <authorList>
            <person name="Kosaka T."/>
            <person name="Kato S."/>
            <person name="Shimoyama T."/>
            <person name="Ishii S."/>
            <person name="Abe T."/>
            <person name="Watanabe K."/>
        </authorList>
    </citation>
    <scope>NUCLEOTIDE SEQUENCE [LARGE SCALE GENOMIC DNA]</scope>
    <source>
        <strain evidence="12">DSM 13744 / JCM 10971 / SI</strain>
    </source>
</reference>
<dbReference type="GO" id="GO:0000160">
    <property type="term" value="P:phosphorelay signal transduction system"/>
    <property type="evidence" value="ECO:0007669"/>
    <property type="project" value="InterPro"/>
</dbReference>
<dbReference type="InterPro" id="IPR009057">
    <property type="entry name" value="Homeodomain-like_sf"/>
</dbReference>
<evidence type="ECO:0000313" key="11">
    <source>
        <dbReference type="EMBL" id="BAF58786.1"/>
    </source>
</evidence>
<dbReference type="GO" id="GO:0043565">
    <property type="term" value="F:sequence-specific DNA binding"/>
    <property type="evidence" value="ECO:0007669"/>
    <property type="project" value="InterPro"/>
</dbReference>
<dbReference type="InterPro" id="IPR011006">
    <property type="entry name" value="CheY-like_superfamily"/>
</dbReference>
<dbReference type="InterPro" id="IPR025944">
    <property type="entry name" value="Sigma_54_int_dom_CS"/>
</dbReference>
<feature type="modified residue" description="4-aspartylphosphate" evidence="8">
    <location>
        <position position="55"/>
    </location>
</feature>
<evidence type="ECO:0000256" key="2">
    <source>
        <dbReference type="ARBA" id="ARBA00022741"/>
    </source>
</evidence>
<keyword evidence="5" id="KW-0238">DNA-binding</keyword>
<comment type="function">
    <text evidence="7">May play the central regulatory role in sporulation. It may be an element of the effector pathway responsible for the activation of sporulation genes in response to nutritional stress. Spo0A may act in concert with spo0H (a sigma factor) to control the expression of some genes that are critical to the sporulation process.</text>
</comment>
<evidence type="ECO:0000256" key="3">
    <source>
        <dbReference type="ARBA" id="ARBA00022840"/>
    </source>
</evidence>
<keyword evidence="6" id="KW-0804">Transcription</keyword>
<evidence type="ECO:0000256" key="5">
    <source>
        <dbReference type="ARBA" id="ARBA00023125"/>
    </source>
</evidence>
<dbReference type="InterPro" id="IPR003593">
    <property type="entry name" value="AAA+_ATPase"/>
</dbReference>
<dbReference type="PANTHER" id="PTHR32071">
    <property type="entry name" value="TRANSCRIPTIONAL REGULATORY PROTEIN"/>
    <property type="match status" value="1"/>
</dbReference>
<evidence type="ECO:0000259" key="10">
    <source>
        <dbReference type="PROSITE" id="PS50110"/>
    </source>
</evidence>
<dbReference type="InterPro" id="IPR025662">
    <property type="entry name" value="Sigma_54_int_dom_ATP-bd_1"/>
</dbReference>
<dbReference type="GO" id="GO:0006355">
    <property type="term" value="P:regulation of DNA-templated transcription"/>
    <property type="evidence" value="ECO:0007669"/>
    <property type="project" value="InterPro"/>
</dbReference>
<gene>
    <name evidence="11" type="primary">AtoC</name>
    <name evidence="11" type="ordered locus">PTH_0605</name>
</gene>
<dbReference type="AlphaFoldDB" id="A5D4N9"/>
<dbReference type="SMART" id="SM00448">
    <property type="entry name" value="REC"/>
    <property type="match status" value="1"/>
</dbReference>
<evidence type="ECO:0000256" key="1">
    <source>
        <dbReference type="ARBA" id="ARBA00018672"/>
    </source>
</evidence>
<dbReference type="InterPro" id="IPR002078">
    <property type="entry name" value="Sigma_54_int"/>
</dbReference>
<dbReference type="PROSITE" id="PS00675">
    <property type="entry name" value="SIGMA54_INTERACT_1"/>
    <property type="match status" value="1"/>
</dbReference>
<dbReference type="InterPro" id="IPR027417">
    <property type="entry name" value="P-loop_NTPase"/>
</dbReference>
<dbReference type="Gene3D" id="1.10.8.60">
    <property type="match status" value="1"/>
</dbReference>
<dbReference type="SUPFAM" id="SSF46689">
    <property type="entry name" value="Homeodomain-like"/>
    <property type="match status" value="1"/>
</dbReference>
<dbReference type="PROSITE" id="PS00676">
    <property type="entry name" value="SIGMA54_INTERACT_2"/>
    <property type="match status" value="1"/>
</dbReference>
<dbReference type="FunFam" id="3.40.50.300:FF:000006">
    <property type="entry name" value="DNA-binding transcriptional regulator NtrC"/>
    <property type="match status" value="1"/>
</dbReference>
<dbReference type="InterPro" id="IPR001789">
    <property type="entry name" value="Sig_transdc_resp-reg_receiver"/>
</dbReference>
<name>A5D4N9_PELTS</name>
<dbReference type="PROSITE" id="PS00688">
    <property type="entry name" value="SIGMA54_INTERACT_3"/>
    <property type="match status" value="1"/>
</dbReference>
<dbReference type="STRING" id="370438.PTH_0605"/>
<dbReference type="CDD" id="cd00009">
    <property type="entry name" value="AAA"/>
    <property type="match status" value="1"/>
</dbReference>
<dbReference type="PROSITE" id="PS50110">
    <property type="entry name" value="RESPONSE_REGULATORY"/>
    <property type="match status" value="1"/>
</dbReference>
<dbReference type="eggNOG" id="COG2204">
    <property type="taxonomic scope" value="Bacteria"/>
</dbReference>
<evidence type="ECO:0000313" key="12">
    <source>
        <dbReference type="Proteomes" id="UP000006556"/>
    </source>
</evidence>
<evidence type="ECO:0000256" key="8">
    <source>
        <dbReference type="PROSITE-ProRule" id="PRU00169"/>
    </source>
</evidence>
<dbReference type="PANTHER" id="PTHR32071:SF119">
    <property type="entry name" value="SIGMA L-DEPENDENT TRANSCRIPTIONAL REGULATOR YPLP-RELATED"/>
    <property type="match status" value="1"/>
</dbReference>
<organism evidence="11 12">
    <name type="scientific">Pelotomaculum thermopropionicum (strain DSM 13744 / JCM 10971 / SI)</name>
    <dbReference type="NCBI Taxonomy" id="370438"/>
    <lineage>
        <taxon>Bacteria</taxon>
        <taxon>Bacillati</taxon>
        <taxon>Bacillota</taxon>
        <taxon>Clostridia</taxon>
        <taxon>Eubacteriales</taxon>
        <taxon>Desulfotomaculaceae</taxon>
        <taxon>Pelotomaculum</taxon>
    </lineage>
</organism>
<dbReference type="SUPFAM" id="SSF52172">
    <property type="entry name" value="CheY-like"/>
    <property type="match status" value="1"/>
</dbReference>
<dbReference type="InterPro" id="IPR058031">
    <property type="entry name" value="AAA_lid_NorR"/>
</dbReference>
<evidence type="ECO:0000256" key="7">
    <source>
        <dbReference type="ARBA" id="ARBA00024867"/>
    </source>
</evidence>
<dbReference type="HOGENOM" id="CLU_000445_0_6_9"/>
<dbReference type="Gene3D" id="3.40.50.300">
    <property type="entry name" value="P-loop containing nucleotide triphosphate hydrolases"/>
    <property type="match status" value="1"/>
</dbReference>
<dbReference type="KEGG" id="pth:PTH_0605"/>
<dbReference type="PROSITE" id="PS50045">
    <property type="entry name" value="SIGMA54_INTERACT_4"/>
    <property type="match status" value="1"/>
</dbReference>
<dbReference type="SMART" id="SM00382">
    <property type="entry name" value="AAA"/>
    <property type="match status" value="1"/>
</dbReference>
<keyword evidence="2" id="KW-0547">Nucleotide-binding</keyword>
<dbReference type="InterPro" id="IPR002197">
    <property type="entry name" value="HTH_Fis"/>
</dbReference>
<dbReference type="InterPro" id="IPR025943">
    <property type="entry name" value="Sigma_54_int_dom_ATP-bd_2"/>
</dbReference>